<feature type="transmembrane region" description="Helical" evidence="7">
    <location>
        <begin position="85"/>
        <end position="103"/>
    </location>
</feature>
<evidence type="ECO:0000256" key="5">
    <source>
        <dbReference type="ARBA" id="ARBA00023136"/>
    </source>
</evidence>
<protein>
    <recommendedName>
        <fullName evidence="8">Major facilitator superfamily (MFS) profile domain-containing protein</fullName>
    </recommendedName>
</protein>
<feature type="domain" description="Major facilitator superfamily (MFS) profile" evidence="8">
    <location>
        <begin position="19"/>
        <end position="147"/>
    </location>
</feature>
<dbReference type="Gene3D" id="1.20.1250.20">
    <property type="entry name" value="MFS general substrate transporter like domains"/>
    <property type="match status" value="1"/>
</dbReference>
<evidence type="ECO:0000256" key="6">
    <source>
        <dbReference type="SAM" id="MobiDB-lite"/>
    </source>
</evidence>
<sequence>MADIAGNVRNVGNARWWRIIPIAIIVYIISFMDRTNNGFAFAGLGTDLGINKAQQGLAGGIFFIGYLFLQIPGGHLAERWSAKKFVGIMILVWGVFAVVSGLVQNFEQLLVVRFLLGVAEGASGPRSSSSSATGSRRVSGHAPTACG</sequence>
<organism evidence="9 10">
    <name type="scientific">Pseudonocardia adelaidensis</name>
    <dbReference type="NCBI Taxonomy" id="648754"/>
    <lineage>
        <taxon>Bacteria</taxon>
        <taxon>Bacillati</taxon>
        <taxon>Actinomycetota</taxon>
        <taxon>Actinomycetes</taxon>
        <taxon>Pseudonocardiales</taxon>
        <taxon>Pseudonocardiaceae</taxon>
        <taxon>Pseudonocardia</taxon>
    </lineage>
</organism>
<dbReference type="InterPro" id="IPR011701">
    <property type="entry name" value="MFS"/>
</dbReference>
<gene>
    <name evidence="9" type="ORF">GCM10023320_52290</name>
</gene>
<comment type="subcellular location">
    <subcellularLocation>
        <location evidence="1">Cell membrane</location>
        <topology evidence="1">Multi-pass membrane protein</topology>
    </subcellularLocation>
</comment>
<dbReference type="EMBL" id="BAABJO010000022">
    <property type="protein sequence ID" value="GAA5130408.1"/>
    <property type="molecule type" value="Genomic_DNA"/>
</dbReference>
<reference evidence="10" key="1">
    <citation type="journal article" date="2019" name="Int. J. Syst. Evol. Microbiol.">
        <title>The Global Catalogue of Microorganisms (GCM) 10K type strain sequencing project: providing services to taxonomists for standard genome sequencing and annotation.</title>
        <authorList>
            <consortium name="The Broad Institute Genomics Platform"/>
            <consortium name="The Broad Institute Genome Sequencing Center for Infectious Disease"/>
            <person name="Wu L."/>
            <person name="Ma J."/>
        </authorList>
    </citation>
    <scope>NUCLEOTIDE SEQUENCE [LARGE SCALE GENOMIC DNA]</scope>
    <source>
        <strain evidence="10">JCM 18302</strain>
    </source>
</reference>
<keyword evidence="2" id="KW-0813">Transport</keyword>
<comment type="caution">
    <text evidence="9">The sequence shown here is derived from an EMBL/GenBank/DDBJ whole genome shotgun (WGS) entry which is preliminary data.</text>
</comment>
<evidence type="ECO:0000256" key="4">
    <source>
        <dbReference type="ARBA" id="ARBA00022989"/>
    </source>
</evidence>
<feature type="compositionally biased region" description="Low complexity" evidence="6">
    <location>
        <begin position="123"/>
        <end position="137"/>
    </location>
</feature>
<dbReference type="Proteomes" id="UP001500804">
    <property type="component" value="Unassembled WGS sequence"/>
</dbReference>
<dbReference type="SUPFAM" id="SSF103473">
    <property type="entry name" value="MFS general substrate transporter"/>
    <property type="match status" value="1"/>
</dbReference>
<evidence type="ECO:0000256" key="3">
    <source>
        <dbReference type="ARBA" id="ARBA00022692"/>
    </source>
</evidence>
<keyword evidence="5 7" id="KW-0472">Membrane</keyword>
<evidence type="ECO:0000256" key="7">
    <source>
        <dbReference type="SAM" id="Phobius"/>
    </source>
</evidence>
<dbReference type="Pfam" id="PF07690">
    <property type="entry name" value="MFS_1"/>
    <property type="match status" value="1"/>
</dbReference>
<keyword evidence="10" id="KW-1185">Reference proteome</keyword>
<evidence type="ECO:0000313" key="9">
    <source>
        <dbReference type="EMBL" id="GAA5130408.1"/>
    </source>
</evidence>
<keyword evidence="3 7" id="KW-0812">Transmembrane</keyword>
<evidence type="ECO:0000256" key="1">
    <source>
        <dbReference type="ARBA" id="ARBA00004651"/>
    </source>
</evidence>
<dbReference type="InterPro" id="IPR036259">
    <property type="entry name" value="MFS_trans_sf"/>
</dbReference>
<evidence type="ECO:0000313" key="10">
    <source>
        <dbReference type="Proteomes" id="UP001500804"/>
    </source>
</evidence>
<keyword evidence="4 7" id="KW-1133">Transmembrane helix</keyword>
<evidence type="ECO:0000259" key="8">
    <source>
        <dbReference type="PROSITE" id="PS50850"/>
    </source>
</evidence>
<dbReference type="PANTHER" id="PTHR43791:SF100">
    <property type="entry name" value="SUGAR TRANSPORTER"/>
    <property type="match status" value="1"/>
</dbReference>
<dbReference type="PROSITE" id="PS50850">
    <property type="entry name" value="MFS"/>
    <property type="match status" value="1"/>
</dbReference>
<name>A0ABP9NQ54_9PSEU</name>
<dbReference type="PANTHER" id="PTHR43791">
    <property type="entry name" value="PERMEASE-RELATED"/>
    <property type="match status" value="1"/>
</dbReference>
<feature type="region of interest" description="Disordered" evidence="6">
    <location>
        <begin position="123"/>
        <end position="147"/>
    </location>
</feature>
<evidence type="ECO:0000256" key="2">
    <source>
        <dbReference type="ARBA" id="ARBA00022448"/>
    </source>
</evidence>
<proteinExistence type="predicted"/>
<feature type="transmembrane region" description="Helical" evidence="7">
    <location>
        <begin position="53"/>
        <end position="73"/>
    </location>
</feature>
<feature type="transmembrane region" description="Helical" evidence="7">
    <location>
        <begin position="16"/>
        <end position="32"/>
    </location>
</feature>
<accession>A0ABP9NQ54</accession>
<dbReference type="InterPro" id="IPR020846">
    <property type="entry name" value="MFS_dom"/>
</dbReference>